<organism evidence="2 3">
    <name type="scientific">Phomopsis amygdali</name>
    <name type="common">Fusicoccum amygdali</name>
    <dbReference type="NCBI Taxonomy" id="1214568"/>
    <lineage>
        <taxon>Eukaryota</taxon>
        <taxon>Fungi</taxon>
        <taxon>Dikarya</taxon>
        <taxon>Ascomycota</taxon>
        <taxon>Pezizomycotina</taxon>
        <taxon>Sordariomycetes</taxon>
        <taxon>Sordariomycetidae</taxon>
        <taxon>Diaporthales</taxon>
        <taxon>Diaporthaceae</taxon>
        <taxon>Diaporthe</taxon>
    </lineage>
</organism>
<proteinExistence type="predicted"/>
<comment type="caution">
    <text evidence="2">The sequence shown here is derived from an EMBL/GenBank/DDBJ whole genome shotgun (WGS) entry which is preliminary data.</text>
</comment>
<protein>
    <recommendedName>
        <fullName evidence="1">Ecp2 effector protein-like domain-containing protein</fullName>
    </recommendedName>
</protein>
<feature type="domain" description="Ecp2 effector protein-like" evidence="1">
    <location>
        <begin position="2"/>
        <end position="106"/>
    </location>
</feature>
<reference evidence="2" key="1">
    <citation type="submission" date="2023-06" db="EMBL/GenBank/DDBJ databases">
        <authorList>
            <person name="Noh H."/>
        </authorList>
    </citation>
    <scope>NUCLEOTIDE SEQUENCE</scope>
    <source>
        <strain evidence="2">DUCC20226</strain>
    </source>
</reference>
<dbReference type="Proteomes" id="UP001265746">
    <property type="component" value="Unassembled WGS sequence"/>
</dbReference>
<dbReference type="EMBL" id="JAUJFL010000009">
    <property type="protein sequence ID" value="KAK2597782.1"/>
    <property type="molecule type" value="Genomic_DNA"/>
</dbReference>
<sequence length="131" mass="13764">MCDPSTVVSLSDPRCRLGTASLVDDCHSLIKDLEDLDGGGFWGFSSESTIVVASHGTCSFSVTVENNVGLFNIGTKDVINLINIALPLRQDCNGKAMVAVSGATSCRYNYEDVETVWLLGGPSQICDGGSG</sequence>
<evidence type="ECO:0000313" key="2">
    <source>
        <dbReference type="EMBL" id="KAK2597782.1"/>
    </source>
</evidence>
<dbReference type="Pfam" id="PF14856">
    <property type="entry name" value="Hce2"/>
    <property type="match status" value="1"/>
</dbReference>
<accession>A0AAD9S5S8</accession>
<name>A0AAD9S5S8_PHOAM</name>
<gene>
    <name evidence="2" type="ORF">N8I77_012546</name>
</gene>
<keyword evidence="3" id="KW-1185">Reference proteome</keyword>
<dbReference type="InterPro" id="IPR029226">
    <property type="entry name" value="Ecp2-like"/>
</dbReference>
<evidence type="ECO:0000259" key="1">
    <source>
        <dbReference type="Pfam" id="PF14856"/>
    </source>
</evidence>
<dbReference type="AlphaFoldDB" id="A0AAD9S5S8"/>
<evidence type="ECO:0000313" key="3">
    <source>
        <dbReference type="Proteomes" id="UP001265746"/>
    </source>
</evidence>